<dbReference type="CDD" id="cd07823">
    <property type="entry name" value="SRPBCC_5"/>
    <property type="match status" value="1"/>
</dbReference>
<dbReference type="Pfam" id="PF06240">
    <property type="entry name" value="COXG"/>
    <property type="match status" value="1"/>
</dbReference>
<keyword evidence="3" id="KW-1185">Reference proteome</keyword>
<name>A0ABU0ZU32_9ACTN</name>
<comment type="caution">
    <text evidence="2">The sequence shown here is derived from an EMBL/GenBank/DDBJ whole genome shotgun (WGS) entry which is preliminary data.</text>
</comment>
<keyword evidence="1" id="KW-0472">Membrane</keyword>
<sequence>MRLDHSFSVPVPVEEAWGVLLDVPRVAPCMPGAALTGFDGEGFTGTVKVKVGPIGLTYTGKGRFVERDEAARRVVIEASGRDTRAAGTAAATVTATLKPEGDTTRVEVSTDLTVTGKPAQFGRGMLSDVGGRLVGQFAECLATELAAPAAPPAAPAAAEPAAAIVAPETQPEAEVEPIDVLRLSMGTAAARYAGLIVISAGAAVLTWLVIRALRR</sequence>
<dbReference type="InterPro" id="IPR023393">
    <property type="entry name" value="START-like_dom_sf"/>
</dbReference>
<dbReference type="EMBL" id="JAVHUY010000045">
    <property type="protein sequence ID" value="MDQ7909680.1"/>
    <property type="molecule type" value="Genomic_DNA"/>
</dbReference>
<evidence type="ECO:0000313" key="3">
    <source>
        <dbReference type="Proteomes" id="UP001230908"/>
    </source>
</evidence>
<dbReference type="InterPro" id="IPR010419">
    <property type="entry name" value="CO_DH_gsu"/>
</dbReference>
<evidence type="ECO:0000313" key="2">
    <source>
        <dbReference type="EMBL" id="MDQ7909680.1"/>
    </source>
</evidence>
<keyword evidence="1" id="KW-0812">Transmembrane</keyword>
<feature type="transmembrane region" description="Helical" evidence="1">
    <location>
        <begin position="192"/>
        <end position="210"/>
    </location>
</feature>
<organism evidence="2 3">
    <name type="scientific">Phytohabitans maris</name>
    <dbReference type="NCBI Taxonomy" id="3071409"/>
    <lineage>
        <taxon>Bacteria</taxon>
        <taxon>Bacillati</taxon>
        <taxon>Actinomycetota</taxon>
        <taxon>Actinomycetes</taxon>
        <taxon>Micromonosporales</taxon>
        <taxon>Micromonosporaceae</taxon>
    </lineage>
</organism>
<dbReference type="SUPFAM" id="SSF55961">
    <property type="entry name" value="Bet v1-like"/>
    <property type="match status" value="1"/>
</dbReference>
<gene>
    <name evidence="2" type="ORF">RB614_34680</name>
</gene>
<proteinExistence type="predicted"/>
<evidence type="ECO:0000256" key="1">
    <source>
        <dbReference type="SAM" id="Phobius"/>
    </source>
</evidence>
<keyword evidence="1" id="KW-1133">Transmembrane helix</keyword>
<dbReference type="Proteomes" id="UP001230908">
    <property type="component" value="Unassembled WGS sequence"/>
</dbReference>
<dbReference type="RefSeq" id="WP_308716940.1">
    <property type="nucleotide sequence ID" value="NZ_JAVHUY010000045.1"/>
</dbReference>
<reference evidence="2 3" key="1">
    <citation type="submission" date="2023-08" db="EMBL/GenBank/DDBJ databases">
        <title>Phytohabitans sansha sp. nov., isolated from marine sediment.</title>
        <authorList>
            <person name="Zhao Y."/>
            <person name="Yi K."/>
        </authorList>
    </citation>
    <scope>NUCLEOTIDE SEQUENCE [LARGE SCALE GENOMIC DNA]</scope>
    <source>
        <strain evidence="2 3">ZYX-F-186</strain>
    </source>
</reference>
<dbReference type="PANTHER" id="PTHR38588:SF1">
    <property type="entry name" value="BLL0334 PROTEIN"/>
    <property type="match status" value="1"/>
</dbReference>
<protein>
    <submittedName>
        <fullName evidence="2">SRPBCC family protein</fullName>
    </submittedName>
</protein>
<accession>A0ABU0ZU32</accession>
<dbReference type="PANTHER" id="PTHR38588">
    <property type="entry name" value="BLL0334 PROTEIN"/>
    <property type="match status" value="1"/>
</dbReference>
<dbReference type="Gene3D" id="3.30.530.20">
    <property type="match status" value="1"/>
</dbReference>